<evidence type="ECO:0000313" key="3">
    <source>
        <dbReference type="Proteomes" id="UP001066276"/>
    </source>
</evidence>
<sequence>MGPIYPNPGVTSGGFHGRRVKPDIRLRILENPEDAQVKAEAGGKRRELMAAQLREESCEEKELTAGQLEGEESNDDCSLPVAHLTAKESDEDGGLPVAHLTRRAARKLTCQLCE</sequence>
<organism evidence="2 3">
    <name type="scientific">Pleurodeles waltl</name>
    <name type="common">Iberian ribbed newt</name>
    <dbReference type="NCBI Taxonomy" id="8319"/>
    <lineage>
        <taxon>Eukaryota</taxon>
        <taxon>Metazoa</taxon>
        <taxon>Chordata</taxon>
        <taxon>Craniata</taxon>
        <taxon>Vertebrata</taxon>
        <taxon>Euteleostomi</taxon>
        <taxon>Amphibia</taxon>
        <taxon>Batrachia</taxon>
        <taxon>Caudata</taxon>
        <taxon>Salamandroidea</taxon>
        <taxon>Salamandridae</taxon>
        <taxon>Pleurodelinae</taxon>
        <taxon>Pleurodeles</taxon>
    </lineage>
</organism>
<comment type="caution">
    <text evidence="2">The sequence shown here is derived from an EMBL/GenBank/DDBJ whole genome shotgun (WGS) entry which is preliminary data.</text>
</comment>
<accession>A0AAV7MD47</accession>
<evidence type="ECO:0000313" key="2">
    <source>
        <dbReference type="EMBL" id="KAJ1100705.1"/>
    </source>
</evidence>
<dbReference type="Proteomes" id="UP001066276">
    <property type="component" value="Chromosome 10"/>
</dbReference>
<reference evidence="2" key="1">
    <citation type="journal article" date="2022" name="bioRxiv">
        <title>Sequencing and chromosome-scale assembly of the giantPleurodeles waltlgenome.</title>
        <authorList>
            <person name="Brown T."/>
            <person name="Elewa A."/>
            <person name="Iarovenko S."/>
            <person name="Subramanian E."/>
            <person name="Araus A.J."/>
            <person name="Petzold A."/>
            <person name="Susuki M."/>
            <person name="Suzuki K.-i.T."/>
            <person name="Hayashi T."/>
            <person name="Toyoda A."/>
            <person name="Oliveira C."/>
            <person name="Osipova E."/>
            <person name="Leigh N.D."/>
            <person name="Simon A."/>
            <person name="Yun M.H."/>
        </authorList>
    </citation>
    <scope>NUCLEOTIDE SEQUENCE</scope>
    <source>
        <strain evidence="2">20211129_DDA</strain>
        <tissue evidence="2">Liver</tissue>
    </source>
</reference>
<feature type="region of interest" description="Disordered" evidence="1">
    <location>
        <begin position="57"/>
        <end position="77"/>
    </location>
</feature>
<keyword evidence="3" id="KW-1185">Reference proteome</keyword>
<dbReference type="AlphaFoldDB" id="A0AAV7MD47"/>
<gene>
    <name evidence="2" type="ORF">NDU88_005786</name>
</gene>
<proteinExistence type="predicted"/>
<protein>
    <submittedName>
        <fullName evidence="2">Uncharacterized protein</fullName>
    </submittedName>
</protein>
<dbReference type="EMBL" id="JANPWB010000014">
    <property type="protein sequence ID" value="KAJ1100705.1"/>
    <property type="molecule type" value="Genomic_DNA"/>
</dbReference>
<name>A0AAV7MD47_PLEWA</name>
<evidence type="ECO:0000256" key="1">
    <source>
        <dbReference type="SAM" id="MobiDB-lite"/>
    </source>
</evidence>